<gene>
    <name evidence="2" type="ORF">CN311_18975</name>
</gene>
<reference evidence="2 3" key="1">
    <citation type="submission" date="2017-09" db="EMBL/GenBank/DDBJ databases">
        <title>Mesorhizobum sanjuanii sp. nov. isolated from nodules of Lotus tenuis in saline-alkaline lowlands of Flooding Pampa.</title>
        <authorList>
            <person name="Sannazzaro A.I."/>
            <person name="Torres Tejerizo G.A."/>
            <person name="Fontana F."/>
            <person name="Cumpa Velazquez L.M."/>
            <person name="Hansen L."/>
            <person name="Pistorio M."/>
            <person name="Estrella M.J."/>
        </authorList>
    </citation>
    <scope>NUCLEOTIDE SEQUENCE [LARGE SCALE GENOMIC DNA]</scope>
    <source>
        <strain evidence="2 3">BSA136</strain>
    </source>
</reference>
<keyword evidence="3" id="KW-1185">Reference proteome</keyword>
<evidence type="ECO:0000256" key="1">
    <source>
        <dbReference type="SAM" id="Phobius"/>
    </source>
</evidence>
<comment type="caution">
    <text evidence="2">The sequence shown here is derived from an EMBL/GenBank/DDBJ whole genome shotgun (WGS) entry which is preliminary data.</text>
</comment>
<accession>A0A2A6FCR1</accession>
<sequence length="119" mass="11954">MFWPPDDEAAIVSAISVVGAAFGASIGLLAAMSLAVYGAIPFEGGWLAMAVVGGVVCGGFAGGILGTFADVPEELVEKSSPQGIVLVVAEVEEQIATECGVCLGAANTRAEYARQSAFS</sequence>
<dbReference type="AlphaFoldDB" id="A0A2A6FCR1"/>
<keyword evidence="1" id="KW-0472">Membrane</keyword>
<feature type="transmembrane region" description="Helical" evidence="1">
    <location>
        <begin position="46"/>
        <end position="69"/>
    </location>
</feature>
<protein>
    <submittedName>
        <fullName evidence="2">Uncharacterized protein</fullName>
    </submittedName>
</protein>
<dbReference type="Proteomes" id="UP000219182">
    <property type="component" value="Unassembled WGS sequence"/>
</dbReference>
<organism evidence="2 3">
    <name type="scientific">Mesorhizobium sanjuanii</name>
    <dbReference type="NCBI Taxonomy" id="2037900"/>
    <lineage>
        <taxon>Bacteria</taxon>
        <taxon>Pseudomonadati</taxon>
        <taxon>Pseudomonadota</taxon>
        <taxon>Alphaproteobacteria</taxon>
        <taxon>Hyphomicrobiales</taxon>
        <taxon>Phyllobacteriaceae</taxon>
        <taxon>Mesorhizobium</taxon>
    </lineage>
</organism>
<keyword evidence="1" id="KW-0812">Transmembrane</keyword>
<evidence type="ECO:0000313" key="2">
    <source>
        <dbReference type="EMBL" id="PDQ19542.1"/>
    </source>
</evidence>
<name>A0A2A6FCR1_9HYPH</name>
<dbReference type="EMBL" id="NWQG01000120">
    <property type="protein sequence ID" value="PDQ19542.1"/>
    <property type="molecule type" value="Genomic_DNA"/>
</dbReference>
<feature type="transmembrane region" description="Helical" evidence="1">
    <location>
        <begin position="12"/>
        <end position="40"/>
    </location>
</feature>
<evidence type="ECO:0000313" key="3">
    <source>
        <dbReference type="Proteomes" id="UP000219182"/>
    </source>
</evidence>
<proteinExistence type="predicted"/>
<keyword evidence="1" id="KW-1133">Transmembrane helix</keyword>